<evidence type="ECO:0000313" key="1">
    <source>
        <dbReference type="EMBL" id="QOI43605.1"/>
    </source>
</evidence>
<dbReference type="Proteomes" id="UP000663124">
    <property type="component" value="Chromosome 1"/>
</dbReference>
<dbReference type="RefSeq" id="WP_192505380.1">
    <property type="nucleotide sequence ID" value="NZ_CP043884.1"/>
</dbReference>
<gene>
    <name evidence="1" type="ORF">Lepto782_16015</name>
</gene>
<dbReference type="EMBL" id="CP043884">
    <property type="protein sequence ID" value="QOI43605.1"/>
    <property type="molecule type" value="Genomic_DNA"/>
</dbReference>
<accession>A0AAP9WCQ6</accession>
<protein>
    <submittedName>
        <fullName evidence="1">Uncharacterized protein</fullName>
    </submittedName>
</protein>
<organism evidence="1 2">
    <name type="scientific">Leptospira interrogans serovar Canicola</name>
    <dbReference type="NCBI Taxonomy" id="211880"/>
    <lineage>
        <taxon>Bacteria</taxon>
        <taxon>Pseudomonadati</taxon>
        <taxon>Spirochaetota</taxon>
        <taxon>Spirochaetia</taxon>
        <taxon>Leptospirales</taxon>
        <taxon>Leptospiraceae</taxon>
        <taxon>Leptospira</taxon>
    </lineage>
</organism>
<evidence type="ECO:0000313" key="2">
    <source>
        <dbReference type="Proteomes" id="UP000663124"/>
    </source>
</evidence>
<dbReference type="AlphaFoldDB" id="A0AAP9WCQ6"/>
<name>A0AAP9WCQ6_LEPIR</name>
<reference evidence="1" key="1">
    <citation type="submission" date="2019-09" db="EMBL/GenBank/DDBJ databases">
        <title>Comparative Genomics of Leptospira interrogans Reveals Genome Plasticity - A Common Adaptive Strategy for Survival in Various Hosts.</title>
        <authorList>
            <person name="Ramli S.R."/>
            <person name="Bunk B."/>
            <person name="Goris M."/>
            <person name="Bhuju S."/>
            <person name="Jarek M."/>
            <person name="Sproer C."/>
            <person name="Mustakim S."/>
            <person name="Strommenger B."/>
            <person name="Pessler F."/>
        </authorList>
    </citation>
    <scope>NUCLEOTIDE SEQUENCE</scope>
    <source>
        <strain evidence="1">782</strain>
    </source>
</reference>
<sequence>MKKPEELELEFDKFFLNLGLKRVSEILGDSPKIKNADYISLEKRIIIELKILDADFFKEGGIICNSQNKI</sequence>
<proteinExistence type="predicted"/>